<evidence type="ECO:0000313" key="1">
    <source>
        <dbReference type="EMBL" id="ONK74139.1"/>
    </source>
</evidence>
<proteinExistence type="predicted"/>
<dbReference type="EMBL" id="CM007383">
    <property type="protein sequence ID" value="ONK74139.1"/>
    <property type="molecule type" value="Genomic_DNA"/>
</dbReference>
<accession>A0A5P1FBE1</accession>
<dbReference type="AlphaFoldDB" id="A0A5P1FBE1"/>
<name>A0A5P1FBE1_ASPOF</name>
<sequence length="164" mass="18260">MLSLRSHQHLLLRDSLHYFSSISPWRSAMRFEAASATPSPYSTASRLLLRQLFEKESSTYTYLLIDLSHPQKPAVRAFGGGVDRQGDKSKLTIPSRTTAGKAISTLCCKAEPLQTLPQISSLISKEKLKRNSEENHEEEDADGIEETAFALFRGVSLLIFFSVG</sequence>
<evidence type="ECO:0000313" key="2">
    <source>
        <dbReference type="Proteomes" id="UP000243459"/>
    </source>
</evidence>
<organism evidence="1 2">
    <name type="scientific">Asparagus officinalis</name>
    <name type="common">Garden asparagus</name>
    <dbReference type="NCBI Taxonomy" id="4686"/>
    <lineage>
        <taxon>Eukaryota</taxon>
        <taxon>Viridiplantae</taxon>
        <taxon>Streptophyta</taxon>
        <taxon>Embryophyta</taxon>
        <taxon>Tracheophyta</taxon>
        <taxon>Spermatophyta</taxon>
        <taxon>Magnoliopsida</taxon>
        <taxon>Liliopsida</taxon>
        <taxon>Asparagales</taxon>
        <taxon>Asparagaceae</taxon>
        <taxon>Asparagoideae</taxon>
        <taxon>Asparagus</taxon>
    </lineage>
</organism>
<reference evidence="2" key="1">
    <citation type="journal article" date="2017" name="Nat. Commun.">
        <title>The asparagus genome sheds light on the origin and evolution of a young Y chromosome.</title>
        <authorList>
            <person name="Harkess A."/>
            <person name="Zhou J."/>
            <person name="Xu C."/>
            <person name="Bowers J.E."/>
            <person name="Van der Hulst R."/>
            <person name="Ayyampalayam S."/>
            <person name="Mercati F."/>
            <person name="Riccardi P."/>
            <person name="McKain M.R."/>
            <person name="Kakrana A."/>
            <person name="Tang H."/>
            <person name="Ray J."/>
            <person name="Groenendijk J."/>
            <person name="Arikit S."/>
            <person name="Mathioni S.M."/>
            <person name="Nakano M."/>
            <person name="Shan H."/>
            <person name="Telgmann-Rauber A."/>
            <person name="Kanno A."/>
            <person name="Yue Z."/>
            <person name="Chen H."/>
            <person name="Li W."/>
            <person name="Chen Y."/>
            <person name="Xu X."/>
            <person name="Zhang Y."/>
            <person name="Luo S."/>
            <person name="Chen H."/>
            <person name="Gao J."/>
            <person name="Mao Z."/>
            <person name="Pires J.C."/>
            <person name="Luo M."/>
            <person name="Kudrna D."/>
            <person name="Wing R.A."/>
            <person name="Meyers B.C."/>
            <person name="Yi K."/>
            <person name="Kong H."/>
            <person name="Lavrijsen P."/>
            <person name="Sunseri F."/>
            <person name="Falavigna A."/>
            <person name="Ye Y."/>
            <person name="Leebens-Mack J.H."/>
            <person name="Chen G."/>
        </authorList>
    </citation>
    <scope>NUCLEOTIDE SEQUENCE [LARGE SCALE GENOMIC DNA]</scope>
    <source>
        <strain evidence="2">cv. DH0086</strain>
    </source>
</reference>
<dbReference type="Proteomes" id="UP000243459">
    <property type="component" value="Chromosome 3"/>
</dbReference>
<protein>
    <submittedName>
        <fullName evidence="1">Uncharacterized protein</fullName>
    </submittedName>
</protein>
<dbReference type="Gramene" id="ONK74139">
    <property type="protein sequence ID" value="ONK74139"/>
    <property type="gene ID" value="A4U43_C03F3170"/>
</dbReference>
<gene>
    <name evidence="1" type="ORF">A4U43_C03F3170</name>
</gene>
<keyword evidence="2" id="KW-1185">Reference proteome</keyword>